<dbReference type="EMBL" id="CAJJDN010000034">
    <property type="protein sequence ID" value="CAD8075940.1"/>
    <property type="molecule type" value="Genomic_DNA"/>
</dbReference>
<reference evidence="1" key="1">
    <citation type="submission" date="2021-01" db="EMBL/GenBank/DDBJ databases">
        <authorList>
            <consortium name="Genoscope - CEA"/>
            <person name="William W."/>
        </authorList>
    </citation>
    <scope>NUCLEOTIDE SEQUENCE</scope>
</reference>
<dbReference type="Proteomes" id="UP000692954">
    <property type="component" value="Unassembled WGS sequence"/>
</dbReference>
<organism evidence="1 2">
    <name type="scientific">Paramecium sonneborni</name>
    <dbReference type="NCBI Taxonomy" id="65129"/>
    <lineage>
        <taxon>Eukaryota</taxon>
        <taxon>Sar</taxon>
        <taxon>Alveolata</taxon>
        <taxon>Ciliophora</taxon>
        <taxon>Intramacronucleata</taxon>
        <taxon>Oligohymenophorea</taxon>
        <taxon>Peniculida</taxon>
        <taxon>Parameciidae</taxon>
        <taxon>Paramecium</taxon>
    </lineage>
</organism>
<protein>
    <submittedName>
        <fullName evidence="1">Uncharacterized protein</fullName>
    </submittedName>
</protein>
<name>A0A8S1M6K9_9CILI</name>
<proteinExistence type="predicted"/>
<dbReference type="AlphaFoldDB" id="A0A8S1M6K9"/>
<accession>A0A8S1M6K9</accession>
<comment type="caution">
    <text evidence="1">The sequence shown here is derived from an EMBL/GenBank/DDBJ whole genome shotgun (WGS) entry which is preliminary data.</text>
</comment>
<evidence type="ECO:0000313" key="2">
    <source>
        <dbReference type="Proteomes" id="UP000692954"/>
    </source>
</evidence>
<sequence>MDLKYTSKMKRIIERGTIFEDEYKKGKKSGYGILIWNKMVTNIQAYFKMINLMVLEYIILQMDLFMKING</sequence>
<gene>
    <name evidence="1" type="ORF">PSON_ATCC_30995.1.T0340097</name>
</gene>
<evidence type="ECO:0000313" key="1">
    <source>
        <dbReference type="EMBL" id="CAD8075940.1"/>
    </source>
</evidence>
<keyword evidence="2" id="KW-1185">Reference proteome</keyword>